<dbReference type="GO" id="GO:0005524">
    <property type="term" value="F:ATP binding"/>
    <property type="evidence" value="ECO:0007669"/>
    <property type="project" value="UniProtKB-KW"/>
</dbReference>
<dbReference type="InterPro" id="IPR045975">
    <property type="entry name" value="DUF5931"/>
</dbReference>
<dbReference type="Pfam" id="PF02518">
    <property type="entry name" value="HATPase_c"/>
    <property type="match status" value="1"/>
</dbReference>
<keyword evidence="5" id="KW-1133">Transmembrane helix</keyword>
<dbReference type="PANTHER" id="PTHR24421:SF61">
    <property type="entry name" value="OXYGEN SENSOR HISTIDINE KINASE NREB"/>
    <property type="match status" value="1"/>
</dbReference>
<keyword evidence="8" id="KW-0547">Nucleotide-binding</keyword>
<dbReference type="PANTHER" id="PTHR24421">
    <property type="entry name" value="NITRATE/NITRITE SENSOR PROTEIN NARX-RELATED"/>
    <property type="match status" value="1"/>
</dbReference>
<evidence type="ECO:0000256" key="2">
    <source>
        <dbReference type="ARBA" id="ARBA00022777"/>
    </source>
</evidence>
<keyword evidence="2" id="KW-0418">Kinase</keyword>
<keyword evidence="9" id="KW-1185">Reference proteome</keyword>
<evidence type="ECO:0000256" key="1">
    <source>
        <dbReference type="ARBA" id="ARBA00022679"/>
    </source>
</evidence>
<evidence type="ECO:0000313" key="9">
    <source>
        <dbReference type="Proteomes" id="UP000274515"/>
    </source>
</evidence>
<dbReference type="OrthoDB" id="5181554at2"/>
<keyword evidence="8" id="KW-0067">ATP-binding</keyword>
<dbReference type="InterPro" id="IPR003594">
    <property type="entry name" value="HATPase_dom"/>
</dbReference>
<dbReference type="NCBIfam" id="NF047322">
    <property type="entry name" value="HK_morpho_MacS"/>
    <property type="match status" value="1"/>
</dbReference>
<protein>
    <submittedName>
        <fullName evidence="8">ATP-binding protein</fullName>
    </submittedName>
</protein>
<proteinExistence type="predicted"/>
<organism evidence="8 9">
    <name type="scientific">Saccharopolyspora rhizosphaerae</name>
    <dbReference type="NCBI Taxonomy" id="2492662"/>
    <lineage>
        <taxon>Bacteria</taxon>
        <taxon>Bacillati</taxon>
        <taxon>Actinomycetota</taxon>
        <taxon>Actinomycetes</taxon>
        <taxon>Pseudonocardiales</taxon>
        <taxon>Pseudonocardiaceae</taxon>
        <taxon>Saccharopolyspora</taxon>
    </lineage>
</organism>
<reference evidence="8 9" key="1">
    <citation type="submission" date="2018-11" db="EMBL/GenBank/DDBJ databases">
        <title>Saccharopolyspora rhizosphaerae sp. nov., an actinomycete isolated from rhizosphere soil in Thailand.</title>
        <authorList>
            <person name="Intra B."/>
            <person name="Euanorasetr J."/>
            <person name="Take A."/>
            <person name="Inahashi Y."/>
            <person name="Mori M."/>
            <person name="Panbangred W."/>
            <person name="Matsumoto A."/>
        </authorList>
    </citation>
    <scope>NUCLEOTIDE SEQUENCE [LARGE SCALE GENOMIC DNA]</scope>
    <source>
        <strain evidence="8 9">H219</strain>
    </source>
</reference>
<feature type="domain" description="Histidine kinase/HSP90-like ATPase" evidence="6">
    <location>
        <begin position="293"/>
        <end position="387"/>
    </location>
</feature>
<evidence type="ECO:0000259" key="6">
    <source>
        <dbReference type="Pfam" id="PF02518"/>
    </source>
</evidence>
<sequence>MVGREECAVTGSQAPSPPPQVADGRTPLWRGHNVFRVVTFLYAAFWFFMSYPSYERPWLAAICFCGMAVWTVFTVWRYWTRAGRTNRLVAADVVVVNGLFLLNEFILTEAQMGSPDPSVVTVWHSTGVTAAAVQWGVKGGLTAGVVAAAANLLVRGRTGSDMALDTLLLVGVGLVIGLNSDTARRSTERLAQALRAEAATAERERLARSIHDSVLQVLARVRRRGSELGGEAAELAELAGEQEIKLRSLIATKPETTEDGETDLAARLQVLRSGRVHVSVPGNPVRLSEQLSSALAAVVREALANVDKHAGEKAQAWVLLEELPDEVVLSVRDDGPGIPAGRLDEAAAEGRMGIAKSIRGRVAELGGKIELDTAPGEGTEWEVRVPRVREPKRRRGGER</sequence>
<dbReference type="InterPro" id="IPR050482">
    <property type="entry name" value="Sensor_HK_TwoCompSys"/>
</dbReference>
<dbReference type="InterPro" id="IPR036890">
    <property type="entry name" value="HATPase_C_sf"/>
</dbReference>
<dbReference type="GO" id="GO:0000160">
    <property type="term" value="P:phosphorelay signal transduction system"/>
    <property type="evidence" value="ECO:0007669"/>
    <property type="project" value="UniProtKB-KW"/>
</dbReference>
<feature type="transmembrane region" description="Helical" evidence="5">
    <location>
        <begin position="34"/>
        <end position="52"/>
    </location>
</feature>
<evidence type="ECO:0000256" key="4">
    <source>
        <dbReference type="SAM" id="MobiDB-lite"/>
    </source>
</evidence>
<keyword evidence="1" id="KW-0808">Transferase</keyword>
<gene>
    <name evidence="8" type="ORF">EIL87_22285</name>
</gene>
<name>A0A426JKI8_9PSEU</name>
<dbReference type="Gene3D" id="3.30.565.10">
    <property type="entry name" value="Histidine kinase-like ATPase, C-terminal domain"/>
    <property type="match status" value="1"/>
</dbReference>
<dbReference type="GO" id="GO:0016301">
    <property type="term" value="F:kinase activity"/>
    <property type="evidence" value="ECO:0007669"/>
    <property type="project" value="UniProtKB-KW"/>
</dbReference>
<keyword evidence="3" id="KW-0902">Two-component regulatory system</keyword>
<evidence type="ECO:0000313" key="8">
    <source>
        <dbReference type="EMBL" id="RRO13717.1"/>
    </source>
</evidence>
<evidence type="ECO:0000259" key="7">
    <source>
        <dbReference type="Pfam" id="PF19354"/>
    </source>
</evidence>
<dbReference type="Pfam" id="PF19354">
    <property type="entry name" value="DUF5931"/>
    <property type="match status" value="1"/>
</dbReference>
<feature type="region of interest" description="Disordered" evidence="4">
    <location>
        <begin position="1"/>
        <end position="22"/>
    </location>
</feature>
<dbReference type="EMBL" id="RSAA01000026">
    <property type="protein sequence ID" value="RRO13717.1"/>
    <property type="molecule type" value="Genomic_DNA"/>
</dbReference>
<comment type="caution">
    <text evidence="8">The sequence shown here is derived from an EMBL/GenBank/DDBJ whole genome shotgun (WGS) entry which is preliminary data.</text>
</comment>
<feature type="transmembrane region" description="Helical" evidence="5">
    <location>
        <begin position="88"/>
        <end position="107"/>
    </location>
</feature>
<evidence type="ECO:0000256" key="3">
    <source>
        <dbReference type="ARBA" id="ARBA00023012"/>
    </source>
</evidence>
<dbReference type="SUPFAM" id="SSF55874">
    <property type="entry name" value="ATPase domain of HSP90 chaperone/DNA topoisomerase II/histidine kinase"/>
    <property type="match status" value="1"/>
</dbReference>
<dbReference type="Proteomes" id="UP000274515">
    <property type="component" value="Unassembled WGS sequence"/>
</dbReference>
<keyword evidence="5" id="KW-0472">Membrane</keyword>
<feature type="transmembrane region" description="Helical" evidence="5">
    <location>
        <begin position="58"/>
        <end position="76"/>
    </location>
</feature>
<evidence type="ECO:0000256" key="5">
    <source>
        <dbReference type="SAM" id="Phobius"/>
    </source>
</evidence>
<dbReference type="CDD" id="cd16917">
    <property type="entry name" value="HATPase_UhpB-NarQ-NarX-like"/>
    <property type="match status" value="1"/>
</dbReference>
<dbReference type="AlphaFoldDB" id="A0A426JKI8"/>
<keyword evidence="5" id="KW-0812">Transmembrane</keyword>
<feature type="domain" description="DUF5931" evidence="7">
    <location>
        <begin position="26"/>
        <end position="191"/>
    </location>
</feature>
<accession>A0A426JKI8</accession>